<dbReference type="Proteomes" id="UP001519460">
    <property type="component" value="Unassembled WGS sequence"/>
</dbReference>
<dbReference type="AlphaFoldDB" id="A0ABD0JHX3"/>
<organism evidence="1 2">
    <name type="scientific">Batillaria attramentaria</name>
    <dbReference type="NCBI Taxonomy" id="370345"/>
    <lineage>
        <taxon>Eukaryota</taxon>
        <taxon>Metazoa</taxon>
        <taxon>Spiralia</taxon>
        <taxon>Lophotrochozoa</taxon>
        <taxon>Mollusca</taxon>
        <taxon>Gastropoda</taxon>
        <taxon>Caenogastropoda</taxon>
        <taxon>Sorbeoconcha</taxon>
        <taxon>Cerithioidea</taxon>
        <taxon>Batillariidae</taxon>
        <taxon>Batillaria</taxon>
    </lineage>
</organism>
<accession>A0ABD0JHX3</accession>
<name>A0ABD0JHX3_9CAEN</name>
<reference evidence="1 2" key="1">
    <citation type="journal article" date="2023" name="Sci. Data">
        <title>Genome assembly of the Korean intertidal mud-creeper Batillaria attramentaria.</title>
        <authorList>
            <person name="Patra A.K."/>
            <person name="Ho P.T."/>
            <person name="Jun S."/>
            <person name="Lee S.J."/>
            <person name="Kim Y."/>
            <person name="Won Y.J."/>
        </authorList>
    </citation>
    <scope>NUCLEOTIDE SEQUENCE [LARGE SCALE GENOMIC DNA]</scope>
    <source>
        <strain evidence="1">Wonlab-2016</strain>
    </source>
</reference>
<gene>
    <name evidence="1" type="ORF">BaRGS_00034224</name>
</gene>
<comment type="caution">
    <text evidence="1">The sequence shown here is derived from an EMBL/GenBank/DDBJ whole genome shotgun (WGS) entry which is preliminary data.</text>
</comment>
<evidence type="ECO:0000313" key="2">
    <source>
        <dbReference type="Proteomes" id="UP001519460"/>
    </source>
</evidence>
<proteinExistence type="predicted"/>
<protein>
    <submittedName>
        <fullName evidence="1">Uncharacterized protein</fullName>
    </submittedName>
</protein>
<sequence>MRVMHYPCRNCGLAVLGCPEIHVQHCRCGNCGLAVLNCPLMDVLHCWCRNLLCCVVYGEIVASLCYCPCGDCGLPVHRWMCCTVCVETLAFLC</sequence>
<keyword evidence="2" id="KW-1185">Reference proteome</keyword>
<evidence type="ECO:0000313" key="1">
    <source>
        <dbReference type="EMBL" id="KAK7474530.1"/>
    </source>
</evidence>
<dbReference type="EMBL" id="JACVVK020000434">
    <property type="protein sequence ID" value="KAK7474530.1"/>
    <property type="molecule type" value="Genomic_DNA"/>
</dbReference>